<sequence length="349" mass="35290">MKVSNMRARGGAYTPAALTVALTLGLVGASPTTAASADEATGITADEAAAITQIGGMVGGLSTIGVTQNDIVTASPEQVADLESIVDLAGSSLTTDAASTSSAVRSLPSQPTDCSDTGALLAYARQAAVANSAHDAQAEDLDSETVYMYLSHFLDTPGFTSNPCAANAESRYLASWITTNDRTAYNNYLSSTNRAQLAADTGTLVVGIPSVLSGTSQTVTKAVGFGFGGVMKDAPNIADWASTAGSVHQASTDLVALLDQDKTPAEVISVLNANLSTTISDNDLRAAVIGTIAALATPGLGATMFGLGMTAASLSITGVNSLTQQAAVGALLTTTSSRLIPRMQRAGYL</sequence>
<dbReference type="OrthoDB" id="5150419at2"/>
<gene>
    <name evidence="2" type="ORF">F8O02_02585</name>
</gene>
<evidence type="ECO:0000313" key="2">
    <source>
        <dbReference type="EMBL" id="KAB1632778.1"/>
    </source>
</evidence>
<comment type="caution">
    <text evidence="2">The sequence shown here is derived from an EMBL/GenBank/DDBJ whole genome shotgun (WGS) entry which is preliminary data.</text>
</comment>
<reference evidence="2 3" key="1">
    <citation type="submission" date="2019-09" db="EMBL/GenBank/DDBJ databases">
        <title>Phylogeny of genus Pseudoclavibacter and closely related genus.</title>
        <authorList>
            <person name="Li Y."/>
        </authorList>
    </citation>
    <scope>NUCLEOTIDE SEQUENCE [LARGE SCALE GENOMIC DNA]</scope>
    <source>
        <strain evidence="2 3">JCM 16921</strain>
    </source>
</reference>
<proteinExistence type="predicted"/>
<name>A0A7C8BRP3_9MICO</name>
<accession>A0A7C8BRP3</accession>
<evidence type="ECO:0000256" key="1">
    <source>
        <dbReference type="SAM" id="SignalP"/>
    </source>
</evidence>
<evidence type="ECO:0000313" key="3">
    <source>
        <dbReference type="Proteomes" id="UP000481339"/>
    </source>
</evidence>
<dbReference type="EMBL" id="WBKA01000002">
    <property type="protein sequence ID" value="KAB1632778.1"/>
    <property type="molecule type" value="Genomic_DNA"/>
</dbReference>
<organism evidence="2 3">
    <name type="scientific">Pseudoclavibacter caeni</name>
    <dbReference type="NCBI Taxonomy" id="908846"/>
    <lineage>
        <taxon>Bacteria</taxon>
        <taxon>Bacillati</taxon>
        <taxon>Actinomycetota</taxon>
        <taxon>Actinomycetes</taxon>
        <taxon>Micrococcales</taxon>
        <taxon>Microbacteriaceae</taxon>
        <taxon>Pseudoclavibacter</taxon>
    </lineage>
</organism>
<protein>
    <submittedName>
        <fullName evidence="2">Uncharacterized protein</fullName>
    </submittedName>
</protein>
<feature type="signal peptide" evidence="1">
    <location>
        <begin position="1"/>
        <end position="34"/>
    </location>
</feature>
<keyword evidence="3" id="KW-1185">Reference proteome</keyword>
<dbReference type="RefSeq" id="WP_158035700.1">
    <property type="nucleotide sequence ID" value="NZ_BAAAZV010000003.1"/>
</dbReference>
<feature type="chain" id="PRO_5038864582" evidence="1">
    <location>
        <begin position="35"/>
        <end position="349"/>
    </location>
</feature>
<keyword evidence="1" id="KW-0732">Signal</keyword>
<dbReference type="Proteomes" id="UP000481339">
    <property type="component" value="Unassembled WGS sequence"/>
</dbReference>
<dbReference type="AlphaFoldDB" id="A0A7C8BRP3"/>